<feature type="non-terminal residue" evidence="2">
    <location>
        <position position="1"/>
    </location>
</feature>
<feature type="region of interest" description="Disordered" evidence="1">
    <location>
        <begin position="184"/>
        <end position="209"/>
    </location>
</feature>
<gene>
    <name evidence="2" type="ORF">FOZ62_009402</name>
</gene>
<feature type="compositionally biased region" description="Low complexity" evidence="1">
    <location>
        <begin position="35"/>
        <end position="67"/>
    </location>
</feature>
<organism evidence="2 3">
    <name type="scientific">Perkinsus olseni</name>
    <name type="common">Perkinsus atlanticus</name>
    <dbReference type="NCBI Taxonomy" id="32597"/>
    <lineage>
        <taxon>Eukaryota</taxon>
        <taxon>Sar</taxon>
        <taxon>Alveolata</taxon>
        <taxon>Perkinsozoa</taxon>
        <taxon>Perkinsea</taxon>
        <taxon>Perkinsida</taxon>
        <taxon>Perkinsidae</taxon>
        <taxon>Perkinsus</taxon>
    </lineage>
</organism>
<feature type="region of interest" description="Disordered" evidence="1">
    <location>
        <begin position="1"/>
        <end position="85"/>
    </location>
</feature>
<feature type="compositionally biased region" description="Polar residues" evidence="1">
    <location>
        <begin position="1"/>
        <end position="26"/>
    </location>
</feature>
<comment type="caution">
    <text evidence="2">The sequence shown here is derived from an EMBL/GenBank/DDBJ whole genome shotgun (WGS) entry which is preliminary data.</text>
</comment>
<feature type="non-terminal residue" evidence="2">
    <location>
        <position position="434"/>
    </location>
</feature>
<feature type="region of interest" description="Disordered" evidence="1">
    <location>
        <begin position="98"/>
        <end position="164"/>
    </location>
</feature>
<evidence type="ECO:0000313" key="3">
    <source>
        <dbReference type="Proteomes" id="UP000574390"/>
    </source>
</evidence>
<protein>
    <submittedName>
        <fullName evidence="2">Uncharacterized protein</fullName>
    </submittedName>
</protein>
<sequence>QATKTTNAAVPGTEANTNVHNNTSDEPTLEPPKTSSSPPDDNINNNDKLPHNTPGDNGNPPNDTAGNHDQLPHVPLVNNDHGEPPFAEAIDEELQDAIPQRSQPSTTTTTTTAQPRAPHLRLLRPRTSPPGSSDIVFRSLSSAQHAHQHHSTPGAAPGNQVTVCNTTAPSTATVLQPQSVDTALRRGSSTHPLVDLTTTTTPTPNPSDTSTIAALHAVTDALTNITDRLVKLEEKSDAPATTNFADIANNATSSRTVTPALTAPTRISPTVTATCLDSHDDNLHNDALTKAMLTAGRIRPTADSQLFSGSSNKNVETFLHEVTSDFRYILSDSNMKIALLLSSMSQPTIAHVTSLYSAKFGAITEAGGIEANTFLARLIEVLREAYTTSTAHMDARLSWESLLLQGHASFVDFINNFQKLRTEVGALRGRIIEP</sequence>
<feature type="compositionally biased region" description="Low complexity" evidence="1">
    <location>
        <begin position="106"/>
        <end position="117"/>
    </location>
</feature>
<accession>A0A7J6TTB2</accession>
<evidence type="ECO:0000313" key="2">
    <source>
        <dbReference type="EMBL" id="KAF4748463.1"/>
    </source>
</evidence>
<dbReference type="Proteomes" id="UP000574390">
    <property type="component" value="Unassembled WGS sequence"/>
</dbReference>
<dbReference type="EMBL" id="JABANM010004927">
    <property type="protein sequence ID" value="KAF4748463.1"/>
    <property type="molecule type" value="Genomic_DNA"/>
</dbReference>
<evidence type="ECO:0000256" key="1">
    <source>
        <dbReference type="SAM" id="MobiDB-lite"/>
    </source>
</evidence>
<proteinExistence type="predicted"/>
<reference evidence="2 3" key="1">
    <citation type="submission" date="2020-04" db="EMBL/GenBank/DDBJ databases">
        <title>Perkinsus olseni comparative genomics.</title>
        <authorList>
            <person name="Bogema D.R."/>
        </authorList>
    </citation>
    <scope>NUCLEOTIDE SEQUENCE [LARGE SCALE GENOMIC DNA]</scope>
    <source>
        <strain evidence="2">ATCC PRA-205</strain>
    </source>
</reference>
<name>A0A7J6TTB2_PEROL</name>
<feature type="compositionally biased region" description="Low complexity" evidence="1">
    <location>
        <begin position="190"/>
        <end position="209"/>
    </location>
</feature>
<dbReference type="AlphaFoldDB" id="A0A7J6TTB2"/>